<keyword evidence="4" id="KW-0720">Serine protease</keyword>
<dbReference type="SUPFAM" id="SSF52743">
    <property type="entry name" value="Subtilisin-like"/>
    <property type="match status" value="1"/>
</dbReference>
<evidence type="ECO:0000313" key="7">
    <source>
        <dbReference type="EMBL" id="HIU57247.1"/>
    </source>
</evidence>
<proteinExistence type="inferred from homology"/>
<keyword evidence="3" id="KW-0378">Hydrolase</keyword>
<name>A0A9D1SF07_9FIRM</name>
<comment type="similarity">
    <text evidence="1 5">Belongs to the peptidase S8 family.</text>
</comment>
<dbReference type="InterPro" id="IPR036852">
    <property type="entry name" value="Peptidase_S8/S53_dom_sf"/>
</dbReference>
<dbReference type="AlphaFoldDB" id="A0A9D1SF07"/>
<evidence type="ECO:0000256" key="4">
    <source>
        <dbReference type="ARBA" id="ARBA00022825"/>
    </source>
</evidence>
<evidence type="ECO:0000256" key="3">
    <source>
        <dbReference type="ARBA" id="ARBA00022801"/>
    </source>
</evidence>
<dbReference type="GO" id="GO:0006508">
    <property type="term" value="P:proteolysis"/>
    <property type="evidence" value="ECO:0007669"/>
    <property type="project" value="UniProtKB-KW"/>
</dbReference>
<gene>
    <name evidence="7" type="ORF">IAA61_05485</name>
</gene>
<dbReference type="Gene3D" id="3.40.50.200">
    <property type="entry name" value="Peptidase S8/S53 domain"/>
    <property type="match status" value="1"/>
</dbReference>
<evidence type="ECO:0000313" key="8">
    <source>
        <dbReference type="Proteomes" id="UP000824109"/>
    </source>
</evidence>
<reference evidence="7" key="1">
    <citation type="submission" date="2020-10" db="EMBL/GenBank/DDBJ databases">
        <authorList>
            <person name="Gilroy R."/>
        </authorList>
    </citation>
    <scope>NUCLEOTIDE SEQUENCE</scope>
    <source>
        <strain evidence="7">USAMLcec3-3695</strain>
    </source>
</reference>
<accession>A0A9D1SF07</accession>
<comment type="caution">
    <text evidence="5">Lacks conserved residue(s) required for the propagation of feature annotation.</text>
</comment>
<dbReference type="Gene3D" id="2.60.40.1120">
    <property type="entry name" value="Carboxypeptidase-like, regulatory domain"/>
    <property type="match status" value="1"/>
</dbReference>
<dbReference type="PANTHER" id="PTHR43806">
    <property type="entry name" value="PEPTIDASE S8"/>
    <property type="match status" value="1"/>
</dbReference>
<dbReference type="Proteomes" id="UP000824109">
    <property type="component" value="Unassembled WGS sequence"/>
</dbReference>
<sequence length="288" mass="31087">YCARAIATAACQLIKNGDDFLAIQGTGNGENNAGPGVSLEYSGTWATITEENVSDILNEFNISYEELNDRIIVVGAVDNIRSDSGDYSVAQYSNFGDGVDICAPGGAAPTIQGNGIRTCNATGVNDNGESTWYDYIFGTSIATPMVTGTAAILWGIDPSLTAAEVKDCIINGAKYKAIGVTGEDEGREYPMLNVRGAVEQLTQHQYHVYIVDKETLKSIEGAVIECDGMTVESRENGIGRLFIDEGVYKLKVTKGGYKEVDETLIVENTNVDRLEAQATTIYMERVDW</sequence>
<dbReference type="InterPro" id="IPR023828">
    <property type="entry name" value="Peptidase_S8_Ser-AS"/>
</dbReference>
<comment type="caution">
    <text evidence="7">The sequence shown here is derived from an EMBL/GenBank/DDBJ whole genome shotgun (WGS) entry which is preliminary data.</text>
</comment>
<dbReference type="EMBL" id="DVNB01000055">
    <property type="protein sequence ID" value="HIU57247.1"/>
    <property type="molecule type" value="Genomic_DNA"/>
</dbReference>
<dbReference type="GO" id="GO:0004252">
    <property type="term" value="F:serine-type endopeptidase activity"/>
    <property type="evidence" value="ECO:0007669"/>
    <property type="project" value="InterPro"/>
</dbReference>
<evidence type="ECO:0000256" key="2">
    <source>
        <dbReference type="ARBA" id="ARBA00022670"/>
    </source>
</evidence>
<keyword evidence="2" id="KW-0645">Protease</keyword>
<feature type="non-terminal residue" evidence="7">
    <location>
        <position position="1"/>
    </location>
</feature>
<dbReference type="InterPro" id="IPR000209">
    <property type="entry name" value="Peptidase_S8/S53_dom"/>
</dbReference>
<reference evidence="7" key="2">
    <citation type="journal article" date="2021" name="PeerJ">
        <title>Extensive microbial diversity within the chicken gut microbiome revealed by metagenomics and culture.</title>
        <authorList>
            <person name="Gilroy R."/>
            <person name="Ravi A."/>
            <person name="Getino M."/>
            <person name="Pursley I."/>
            <person name="Horton D.L."/>
            <person name="Alikhan N.F."/>
            <person name="Baker D."/>
            <person name="Gharbi K."/>
            <person name="Hall N."/>
            <person name="Watson M."/>
            <person name="Adriaenssens E.M."/>
            <person name="Foster-Nyarko E."/>
            <person name="Jarju S."/>
            <person name="Secka A."/>
            <person name="Antonio M."/>
            <person name="Oren A."/>
            <person name="Chaudhuri R.R."/>
            <person name="La Ragione R."/>
            <person name="Hildebrand F."/>
            <person name="Pallen M.J."/>
        </authorList>
    </citation>
    <scope>NUCLEOTIDE SEQUENCE</scope>
    <source>
        <strain evidence="7">USAMLcec3-3695</strain>
    </source>
</reference>
<dbReference type="Pfam" id="PF00082">
    <property type="entry name" value="Peptidase_S8"/>
    <property type="match status" value="1"/>
</dbReference>
<dbReference type="InterPro" id="IPR050131">
    <property type="entry name" value="Peptidase_S8_subtilisin-like"/>
</dbReference>
<organism evidence="7 8">
    <name type="scientific">Candidatus Ornithomonoglobus merdipullorum</name>
    <dbReference type="NCBI Taxonomy" id="2840895"/>
    <lineage>
        <taxon>Bacteria</taxon>
        <taxon>Bacillati</taxon>
        <taxon>Bacillota</taxon>
        <taxon>Clostridia</taxon>
        <taxon>Candidatus Ornithomonoglobus</taxon>
    </lineage>
</organism>
<evidence type="ECO:0000256" key="5">
    <source>
        <dbReference type="PROSITE-ProRule" id="PRU01240"/>
    </source>
</evidence>
<dbReference type="PANTHER" id="PTHR43806:SF11">
    <property type="entry name" value="CEREVISIN-RELATED"/>
    <property type="match status" value="1"/>
</dbReference>
<evidence type="ECO:0000259" key="6">
    <source>
        <dbReference type="Pfam" id="PF00082"/>
    </source>
</evidence>
<evidence type="ECO:0000256" key="1">
    <source>
        <dbReference type="ARBA" id="ARBA00011073"/>
    </source>
</evidence>
<dbReference type="PROSITE" id="PS00138">
    <property type="entry name" value="SUBTILASE_SER"/>
    <property type="match status" value="1"/>
</dbReference>
<feature type="domain" description="Peptidase S8/S53" evidence="6">
    <location>
        <begin position="16"/>
        <end position="176"/>
    </location>
</feature>
<protein>
    <submittedName>
        <fullName evidence="7">S8 family serine peptidase</fullName>
    </submittedName>
</protein>
<dbReference type="PROSITE" id="PS51892">
    <property type="entry name" value="SUBTILASE"/>
    <property type="match status" value="1"/>
</dbReference>